<sequence>MEEAVAADATPRINSELMQNYIGRTVRFVGKVDAPIGGDGSQLVLIGSDSGRVSINREPESQFPTSQYVEIVGNVDSNDSITEVLLVEFGNNFDLAAYDQCVRLINGPFSKLFI</sequence>
<dbReference type="GO" id="GO:0006260">
    <property type="term" value="P:DNA replication"/>
    <property type="evidence" value="ECO:0007669"/>
    <property type="project" value="InterPro"/>
</dbReference>
<reference evidence="4 5" key="1">
    <citation type="submission" date="2019-03" db="EMBL/GenBank/DDBJ databases">
        <title>Single cell metagenomics reveals metabolic interactions within the superorganism composed of flagellate Streblomastix strix and complex community of Bacteroidetes bacteria on its surface.</title>
        <authorList>
            <person name="Treitli S.C."/>
            <person name="Kolisko M."/>
            <person name="Husnik F."/>
            <person name="Keeling P."/>
            <person name="Hampl V."/>
        </authorList>
    </citation>
    <scope>NUCLEOTIDE SEQUENCE [LARGE SCALE GENOMIC DNA]</scope>
    <source>
        <strain evidence="4">ST1C</strain>
    </source>
</reference>
<accession>A0A5J4X3U7</accession>
<dbReference type="GO" id="GO:0003697">
    <property type="term" value="F:single-stranded DNA binding"/>
    <property type="evidence" value="ECO:0007669"/>
    <property type="project" value="TreeGrafter"/>
</dbReference>
<dbReference type="Proteomes" id="UP000324800">
    <property type="component" value="Unassembled WGS sequence"/>
</dbReference>
<comment type="similarity">
    <text evidence="2">Belongs to the replication factor A protein 3 family.</text>
</comment>
<organism evidence="4 5">
    <name type="scientific">Streblomastix strix</name>
    <dbReference type="NCBI Taxonomy" id="222440"/>
    <lineage>
        <taxon>Eukaryota</taxon>
        <taxon>Metamonada</taxon>
        <taxon>Preaxostyla</taxon>
        <taxon>Oxymonadida</taxon>
        <taxon>Streblomastigidae</taxon>
        <taxon>Streblomastix</taxon>
    </lineage>
</organism>
<dbReference type="GO" id="GO:0003684">
    <property type="term" value="F:damaged DNA binding"/>
    <property type="evidence" value="ECO:0007669"/>
    <property type="project" value="TreeGrafter"/>
</dbReference>
<keyword evidence="3" id="KW-0539">Nucleus</keyword>
<proteinExistence type="inferred from homology"/>
<comment type="caution">
    <text evidence="4">The sequence shown here is derived from an EMBL/GenBank/DDBJ whole genome shotgun (WGS) entry which is preliminary data.</text>
</comment>
<protein>
    <recommendedName>
        <fullName evidence="6">Replication factor A protein 3</fullName>
    </recommendedName>
</protein>
<dbReference type="GO" id="GO:0006298">
    <property type="term" value="P:mismatch repair"/>
    <property type="evidence" value="ECO:0007669"/>
    <property type="project" value="TreeGrafter"/>
</dbReference>
<dbReference type="CDD" id="cd04479">
    <property type="entry name" value="RPA3"/>
    <property type="match status" value="1"/>
</dbReference>
<dbReference type="Gene3D" id="2.40.50.140">
    <property type="entry name" value="Nucleic acid-binding proteins"/>
    <property type="match status" value="1"/>
</dbReference>
<evidence type="ECO:0000256" key="2">
    <source>
        <dbReference type="ARBA" id="ARBA00009761"/>
    </source>
</evidence>
<dbReference type="InterPro" id="IPR012340">
    <property type="entry name" value="NA-bd_OB-fold"/>
</dbReference>
<evidence type="ECO:0008006" key="6">
    <source>
        <dbReference type="Google" id="ProtNLM"/>
    </source>
</evidence>
<dbReference type="Pfam" id="PF08661">
    <property type="entry name" value="Rep_fac-A_3"/>
    <property type="match status" value="1"/>
</dbReference>
<dbReference type="GO" id="GO:0006284">
    <property type="term" value="P:base-excision repair"/>
    <property type="evidence" value="ECO:0007669"/>
    <property type="project" value="TreeGrafter"/>
</dbReference>
<dbReference type="OrthoDB" id="188186at2759"/>
<dbReference type="GO" id="GO:0005662">
    <property type="term" value="C:DNA replication factor A complex"/>
    <property type="evidence" value="ECO:0007669"/>
    <property type="project" value="TreeGrafter"/>
</dbReference>
<name>A0A5J4X3U7_9EUKA</name>
<dbReference type="EMBL" id="SNRW01000320">
    <property type="protein sequence ID" value="KAA6401888.1"/>
    <property type="molecule type" value="Genomic_DNA"/>
</dbReference>
<evidence type="ECO:0000256" key="3">
    <source>
        <dbReference type="ARBA" id="ARBA00023242"/>
    </source>
</evidence>
<dbReference type="SUPFAM" id="SSF50249">
    <property type="entry name" value="Nucleic acid-binding proteins"/>
    <property type="match status" value="1"/>
</dbReference>
<evidence type="ECO:0000313" key="4">
    <source>
        <dbReference type="EMBL" id="KAA6401888.1"/>
    </source>
</evidence>
<comment type="subcellular location">
    <subcellularLocation>
        <location evidence="1">Nucleus</location>
    </subcellularLocation>
</comment>
<dbReference type="PANTHER" id="PTHR15114:SF1">
    <property type="entry name" value="REPLICATION PROTEIN A 14 KDA SUBUNIT"/>
    <property type="match status" value="1"/>
</dbReference>
<dbReference type="PANTHER" id="PTHR15114">
    <property type="entry name" value="REPLICATION PROTEIN A3"/>
    <property type="match status" value="1"/>
</dbReference>
<dbReference type="GO" id="GO:0000724">
    <property type="term" value="P:double-strand break repair via homologous recombination"/>
    <property type="evidence" value="ECO:0007669"/>
    <property type="project" value="TreeGrafter"/>
</dbReference>
<dbReference type="AlphaFoldDB" id="A0A5J4X3U7"/>
<dbReference type="GO" id="GO:0035861">
    <property type="term" value="C:site of double-strand break"/>
    <property type="evidence" value="ECO:0007669"/>
    <property type="project" value="TreeGrafter"/>
</dbReference>
<dbReference type="InterPro" id="IPR013970">
    <property type="entry name" value="Rfa2"/>
</dbReference>
<evidence type="ECO:0000256" key="1">
    <source>
        <dbReference type="ARBA" id="ARBA00004123"/>
    </source>
</evidence>
<evidence type="ECO:0000313" key="5">
    <source>
        <dbReference type="Proteomes" id="UP000324800"/>
    </source>
</evidence>
<gene>
    <name evidence="4" type="ORF">EZS28_002585</name>
</gene>
<dbReference type="GO" id="GO:0006289">
    <property type="term" value="P:nucleotide-excision repair"/>
    <property type="evidence" value="ECO:0007669"/>
    <property type="project" value="TreeGrafter"/>
</dbReference>